<dbReference type="Gene3D" id="3.40.50.1820">
    <property type="entry name" value="alpha/beta hydrolase"/>
    <property type="match status" value="1"/>
</dbReference>
<dbReference type="AlphaFoldDB" id="A0A4V2UK02"/>
<proteinExistence type="predicted"/>
<keyword evidence="1" id="KW-0378">Hydrolase</keyword>
<sequence>MSVVLSFLVVVILVITLFLLGPREKTRLWWQGNPAHDGPATARSGLSPAINLSELAAQLQQSESEIPNIIPGAEKLISFANPALPAKTACSVLYIHGFSACRQEISPVPEMVASSLKANFHATRLTGHGTSAQQLGEARPDDWIRDVIEAWNVATQLGDKVIIVATSTGATLATWMAQQPEVQAKLASLVLFAPNYRPNHKAIRLFLWPWARCWIPLITGPDYGVASTREEEARYWTAPYPVKVLFGVVGLAEAVYRSNVGSVKTPTLFIYADEDKTVYSSFTGKVMSRWGAAIVERLKEPAEPGSTNHVIAGDIFRPQSNERLVREVLGFIRNSDENS</sequence>
<dbReference type="GO" id="GO:0016020">
    <property type="term" value="C:membrane"/>
    <property type="evidence" value="ECO:0007669"/>
    <property type="project" value="TreeGrafter"/>
</dbReference>
<dbReference type="PANTHER" id="PTHR43798">
    <property type="entry name" value="MONOACYLGLYCEROL LIPASE"/>
    <property type="match status" value="1"/>
</dbReference>
<organism evidence="3 4">
    <name type="scientific">Reinekea marinisedimentorum</name>
    <dbReference type="NCBI Taxonomy" id="230495"/>
    <lineage>
        <taxon>Bacteria</taxon>
        <taxon>Pseudomonadati</taxon>
        <taxon>Pseudomonadota</taxon>
        <taxon>Gammaproteobacteria</taxon>
        <taxon>Oceanospirillales</taxon>
        <taxon>Saccharospirillaceae</taxon>
        <taxon>Reinekea</taxon>
    </lineage>
</organism>
<dbReference type="InterPro" id="IPR022742">
    <property type="entry name" value="Hydrolase_4"/>
</dbReference>
<dbReference type="Pfam" id="PF12146">
    <property type="entry name" value="Hydrolase_4"/>
    <property type="match status" value="1"/>
</dbReference>
<dbReference type="SUPFAM" id="SSF53474">
    <property type="entry name" value="alpha/beta-Hydrolases"/>
    <property type="match status" value="1"/>
</dbReference>
<comment type="caution">
    <text evidence="3">The sequence shown here is derived from an EMBL/GenBank/DDBJ whole genome shotgun (WGS) entry which is preliminary data.</text>
</comment>
<feature type="domain" description="Serine aminopeptidase S33" evidence="2">
    <location>
        <begin position="119"/>
        <end position="291"/>
    </location>
</feature>
<accession>A0A4V2UK02</accession>
<protein>
    <submittedName>
        <fullName evidence="3">Esterase/lipase</fullName>
    </submittedName>
</protein>
<keyword evidence="4" id="KW-1185">Reference proteome</keyword>
<name>A0A4V2UK02_9GAMM</name>
<reference evidence="3 4" key="1">
    <citation type="submission" date="2019-03" db="EMBL/GenBank/DDBJ databases">
        <title>Genomic Encyclopedia of Archaeal and Bacterial Type Strains, Phase II (KMG-II): from individual species to whole genera.</title>
        <authorList>
            <person name="Goeker M."/>
        </authorList>
    </citation>
    <scope>NUCLEOTIDE SEQUENCE [LARGE SCALE GENOMIC DNA]</scope>
    <source>
        <strain evidence="3 4">DSM 15388</strain>
    </source>
</reference>
<evidence type="ECO:0000313" key="3">
    <source>
        <dbReference type="EMBL" id="TCS42099.1"/>
    </source>
</evidence>
<dbReference type="PANTHER" id="PTHR43798:SF31">
    <property type="entry name" value="AB HYDROLASE SUPERFAMILY PROTEIN YCLE"/>
    <property type="match status" value="1"/>
</dbReference>
<dbReference type="OrthoDB" id="5416147at2"/>
<dbReference type="GO" id="GO:0016787">
    <property type="term" value="F:hydrolase activity"/>
    <property type="evidence" value="ECO:0007669"/>
    <property type="project" value="UniProtKB-KW"/>
</dbReference>
<dbReference type="EMBL" id="SLZR01000004">
    <property type="protein sequence ID" value="TCS42099.1"/>
    <property type="molecule type" value="Genomic_DNA"/>
</dbReference>
<dbReference type="InterPro" id="IPR050266">
    <property type="entry name" value="AB_hydrolase_sf"/>
</dbReference>
<evidence type="ECO:0000256" key="1">
    <source>
        <dbReference type="ARBA" id="ARBA00022801"/>
    </source>
</evidence>
<gene>
    <name evidence="3" type="ORF">BCF53_104204</name>
</gene>
<evidence type="ECO:0000259" key="2">
    <source>
        <dbReference type="Pfam" id="PF12146"/>
    </source>
</evidence>
<evidence type="ECO:0000313" key="4">
    <source>
        <dbReference type="Proteomes" id="UP000295793"/>
    </source>
</evidence>
<dbReference type="InterPro" id="IPR029058">
    <property type="entry name" value="AB_hydrolase_fold"/>
</dbReference>
<dbReference type="Proteomes" id="UP000295793">
    <property type="component" value="Unassembled WGS sequence"/>
</dbReference>